<proteinExistence type="predicted"/>
<evidence type="ECO:0000313" key="2">
    <source>
        <dbReference type="EMBL" id="OGZ12199.1"/>
    </source>
</evidence>
<dbReference type="SUPFAM" id="SSF57884">
    <property type="entry name" value="Ada DNA repair protein, N-terminal domain (N-Ada 10)"/>
    <property type="match status" value="1"/>
</dbReference>
<dbReference type="InterPro" id="IPR035451">
    <property type="entry name" value="Ada-like_dom_sf"/>
</dbReference>
<dbReference type="EMBL" id="MHLN01000009">
    <property type="protein sequence ID" value="OGZ12199.1"/>
    <property type="molecule type" value="Genomic_DNA"/>
</dbReference>
<protein>
    <recommendedName>
        <fullName evidence="4">Ada DNA repair metal-binding domain-containing protein</fullName>
    </recommendedName>
</protein>
<dbReference type="AlphaFoldDB" id="A0A1G2DF07"/>
<comment type="caution">
    <text evidence="2">The sequence shown here is derived from an EMBL/GenBank/DDBJ whole genome shotgun (WGS) entry which is preliminary data.</text>
</comment>
<dbReference type="Proteomes" id="UP000178099">
    <property type="component" value="Unassembled WGS sequence"/>
</dbReference>
<dbReference type="Gene3D" id="3.40.10.10">
    <property type="entry name" value="DNA Methylphosphotriester Repair Domain"/>
    <property type="match status" value="1"/>
</dbReference>
<gene>
    <name evidence="2" type="ORF">A3D67_00820</name>
</gene>
<keyword evidence="1" id="KW-0472">Membrane</keyword>
<name>A0A1G2DF07_9BACT</name>
<evidence type="ECO:0000313" key="3">
    <source>
        <dbReference type="Proteomes" id="UP000178099"/>
    </source>
</evidence>
<keyword evidence="1" id="KW-1133">Transmembrane helix</keyword>
<accession>A0A1G2DF07</accession>
<evidence type="ECO:0008006" key="4">
    <source>
        <dbReference type="Google" id="ProtNLM"/>
    </source>
</evidence>
<reference evidence="2 3" key="1">
    <citation type="journal article" date="2016" name="Nat. Commun.">
        <title>Thousands of microbial genomes shed light on interconnected biogeochemical processes in an aquifer system.</title>
        <authorList>
            <person name="Anantharaman K."/>
            <person name="Brown C.T."/>
            <person name="Hug L.A."/>
            <person name="Sharon I."/>
            <person name="Castelle C.J."/>
            <person name="Probst A.J."/>
            <person name="Thomas B.C."/>
            <person name="Singh A."/>
            <person name="Wilkins M.J."/>
            <person name="Karaoz U."/>
            <person name="Brodie E.L."/>
            <person name="Williams K.H."/>
            <person name="Hubbard S.S."/>
            <person name="Banfield J.F."/>
        </authorList>
    </citation>
    <scope>NUCLEOTIDE SEQUENCE [LARGE SCALE GENOMIC DNA]</scope>
</reference>
<keyword evidence="1" id="KW-0812">Transmembrane</keyword>
<feature type="transmembrane region" description="Helical" evidence="1">
    <location>
        <begin position="31"/>
        <end position="52"/>
    </location>
</feature>
<organism evidence="2 3">
    <name type="scientific">Candidatus Lloydbacteria bacterium RIFCSPHIGHO2_02_FULL_51_22</name>
    <dbReference type="NCBI Taxonomy" id="1798663"/>
    <lineage>
        <taxon>Bacteria</taxon>
        <taxon>Candidatus Lloydiibacteriota</taxon>
    </lineage>
</organism>
<evidence type="ECO:0000256" key="1">
    <source>
        <dbReference type="SAM" id="Phobius"/>
    </source>
</evidence>
<sequence>MQYVGTRIAHIFEKGKRGVLAAQQFLGKEDVFILLIIVLVGFGGFGLGRLSLASLAKSDVELYTPDSQKGIVDTGGAVAPQEISMQENGRMLVASVAGSKYHLPWCSGALSIKEENKVWFATEEEARAAGYTPAANCKGF</sequence>